<proteinExistence type="predicted"/>
<organism evidence="1 2">
    <name type="scientific">Moorena producens PAL-8-15-08-1</name>
    <dbReference type="NCBI Taxonomy" id="1458985"/>
    <lineage>
        <taxon>Bacteria</taxon>
        <taxon>Bacillati</taxon>
        <taxon>Cyanobacteriota</taxon>
        <taxon>Cyanophyceae</taxon>
        <taxon>Coleofasciculales</taxon>
        <taxon>Coleofasciculaceae</taxon>
        <taxon>Moorena</taxon>
    </lineage>
</organism>
<gene>
    <name evidence="1" type="ORF">BJP34_09205</name>
</gene>
<dbReference type="KEGG" id="mpro:BJP34_09205"/>
<dbReference type="RefSeq" id="WP_070392090.1">
    <property type="nucleotide sequence ID" value="NZ_CP017599.1"/>
</dbReference>
<dbReference type="Proteomes" id="UP000177870">
    <property type="component" value="Chromosome"/>
</dbReference>
<reference evidence="2" key="1">
    <citation type="submission" date="2016-10" db="EMBL/GenBank/DDBJ databases">
        <title>Comparative genomics uncovers the prolific and rare metabolic potential of the cyanobacterial genus Moorea.</title>
        <authorList>
            <person name="Leao T."/>
            <person name="Castelao G."/>
            <person name="Korobeynikov A."/>
            <person name="Monroe E.A."/>
            <person name="Podell S."/>
            <person name="Glukhov E."/>
            <person name="Allen E."/>
            <person name="Gerwick W.H."/>
            <person name="Gerwick L."/>
        </authorList>
    </citation>
    <scope>NUCLEOTIDE SEQUENCE [LARGE SCALE GENOMIC DNA]</scope>
    <source>
        <strain evidence="2">PAL-8-15-08-1</strain>
    </source>
</reference>
<name>A0A1D8TPM9_9CYAN</name>
<accession>A0A1D8TPM9</accession>
<sequence>MGGIKILAAIPINPRVLYSAAENPVTVGSWGDGEMASQIRVPCALFPTPCALFPSKTQDESSCRVGSASDRFTKLTNPLGKHCPPTINHNNL</sequence>
<dbReference type="EMBL" id="CP017599">
    <property type="protein sequence ID" value="AOW99609.1"/>
    <property type="molecule type" value="Genomic_DNA"/>
</dbReference>
<evidence type="ECO:0000313" key="2">
    <source>
        <dbReference type="Proteomes" id="UP000177870"/>
    </source>
</evidence>
<protein>
    <submittedName>
        <fullName evidence="1">Uncharacterized protein</fullName>
    </submittedName>
</protein>
<dbReference type="AlphaFoldDB" id="A0A1D8TPM9"/>
<evidence type="ECO:0000313" key="1">
    <source>
        <dbReference type="EMBL" id="AOW99609.1"/>
    </source>
</evidence>